<keyword evidence="2" id="KW-0325">Glycoprotein</keyword>
<dbReference type="SUPFAM" id="SSF52540">
    <property type="entry name" value="P-loop containing nucleoside triphosphate hydrolases"/>
    <property type="match status" value="1"/>
</dbReference>
<dbReference type="KEGG" id="pgv:SL003B_3038"/>
<accession>F2IW76</accession>
<evidence type="ECO:0000313" key="4">
    <source>
        <dbReference type="EMBL" id="ADZ71461.1"/>
    </source>
</evidence>
<dbReference type="PANTHER" id="PTHR10605">
    <property type="entry name" value="HEPARAN SULFATE SULFOTRANSFERASE"/>
    <property type="match status" value="1"/>
</dbReference>
<evidence type="ECO:0000256" key="1">
    <source>
        <dbReference type="ARBA" id="ARBA00022679"/>
    </source>
</evidence>
<dbReference type="InterPro" id="IPR000863">
    <property type="entry name" value="Sulfotransferase_dom"/>
</dbReference>
<dbReference type="Gene3D" id="3.40.50.300">
    <property type="entry name" value="P-loop containing nucleotide triphosphate hydrolases"/>
    <property type="match status" value="1"/>
</dbReference>
<evidence type="ECO:0000259" key="3">
    <source>
        <dbReference type="Pfam" id="PF00685"/>
    </source>
</evidence>
<gene>
    <name evidence="4" type="ordered locus">SL003B_3038</name>
</gene>
<evidence type="ECO:0000313" key="5">
    <source>
        <dbReference type="Proteomes" id="UP000008130"/>
    </source>
</evidence>
<dbReference type="eggNOG" id="COG4424">
    <property type="taxonomic scope" value="Bacteria"/>
</dbReference>
<keyword evidence="5" id="KW-1185">Reference proteome</keyword>
<dbReference type="EMBL" id="CP002568">
    <property type="protein sequence ID" value="ADZ71461.1"/>
    <property type="molecule type" value="Genomic_DNA"/>
</dbReference>
<dbReference type="STRING" id="991905.SL003B_3038"/>
<evidence type="ECO:0000256" key="2">
    <source>
        <dbReference type="ARBA" id="ARBA00023180"/>
    </source>
</evidence>
<name>F2IW76_POLGS</name>
<dbReference type="AlphaFoldDB" id="F2IW76"/>
<reference evidence="4 5" key="1">
    <citation type="journal article" date="2011" name="J. Bacteriol.">
        <title>Complete genome sequence of Polymorphum gilvum SL003B-26A1T, a crude oil-degrading bacterium from oil-polluted saline soil.</title>
        <authorList>
            <person name="Li S.G."/>
            <person name="Tang Y.Q."/>
            <person name="Nie Y."/>
            <person name="Cai M."/>
            <person name="Wu X.L."/>
        </authorList>
    </citation>
    <scope>NUCLEOTIDE SEQUENCE [LARGE SCALE GENOMIC DNA]</scope>
    <source>
        <strain evidence="5">LMG 25793 / CGMCC 1.9160 / SL003B-26A1</strain>
    </source>
</reference>
<dbReference type="OrthoDB" id="981508at2"/>
<sequence length="307" mass="35205">MAAPRPNTFLIGGPKCGTTSLAHYLSEHPDVFLGYPKEPSYWSSDLAQSGTVALVRSLNDYLNIYSSAEGKKVVLDASTRYLFSKVAVRRIVEFNPKAKFIVILRNPIEAAYAYHMEKVFNHFEDEEDFEIAWKLQSRRLQGHSIPSGCDEPKELQYQQVASFGSQLASVLEHVKRDDLLVLFTEDMASDARGTYLKVLDFLDLEDDGRTDFKIKGGAHFNRFQALSRLYQNPPKVIRPVIRSLKQLIRRNFPLSWEYMIKKVLVTRKARKPLSEEMRRDLASGFCEDVKLLEKVTGKDLRHWLDAS</sequence>
<dbReference type="RefSeq" id="WP_013653773.1">
    <property type="nucleotide sequence ID" value="NC_015259.1"/>
</dbReference>
<dbReference type="InterPro" id="IPR027417">
    <property type="entry name" value="P-loop_NTPase"/>
</dbReference>
<dbReference type="PANTHER" id="PTHR10605:SF56">
    <property type="entry name" value="BIFUNCTIONAL HEPARAN SULFATE N-DEACETYLASE_N-SULFOTRANSFERASE"/>
    <property type="match status" value="1"/>
</dbReference>
<proteinExistence type="predicted"/>
<keyword evidence="1 4" id="KW-0808">Transferase</keyword>
<dbReference type="InterPro" id="IPR037359">
    <property type="entry name" value="NST/OST"/>
</dbReference>
<dbReference type="GO" id="GO:0008146">
    <property type="term" value="F:sulfotransferase activity"/>
    <property type="evidence" value="ECO:0007669"/>
    <property type="project" value="InterPro"/>
</dbReference>
<protein>
    <submittedName>
        <fullName evidence="4">Sulfotransferase, putative</fullName>
    </submittedName>
</protein>
<feature type="domain" description="Sulfotransferase" evidence="3">
    <location>
        <begin position="6"/>
        <end position="205"/>
    </location>
</feature>
<dbReference type="Pfam" id="PF00685">
    <property type="entry name" value="Sulfotransfer_1"/>
    <property type="match status" value="1"/>
</dbReference>
<dbReference type="HOGENOM" id="CLU_017703_1_0_5"/>
<organism evidence="4 5">
    <name type="scientific">Polymorphum gilvum (strain LMG 25793 / CGMCC 1.9160 / SL003B-26A1)</name>
    <dbReference type="NCBI Taxonomy" id="991905"/>
    <lineage>
        <taxon>Bacteria</taxon>
        <taxon>Pseudomonadati</taxon>
        <taxon>Pseudomonadota</taxon>
        <taxon>Alphaproteobacteria</taxon>
        <taxon>Rhodobacterales</taxon>
        <taxon>Paracoccaceae</taxon>
        <taxon>Polymorphum</taxon>
    </lineage>
</organism>
<dbReference type="Proteomes" id="UP000008130">
    <property type="component" value="Chromosome"/>
</dbReference>